<sequence length="225" mass="24803">MAAGGNKEDLKLLGSPVSPFAIRARMALVVKGVSYEYIEQDLFNKSELLRRSNPVHRKVPVLIHNGRPICESLIIVQYVDEALAGTAAKAILPADPYDRAIARFCAAYIDNKGDHGEERLQKVNQSAAKMKLLEQDGFTKCSNGKAFFRGDSIGYLDLALGSFLFWFKTLRQIFGVEIIDPGNTPILAAWAGHFMETMVAKKVAPEGDRMVEHFKKVYGAVASAL</sequence>
<dbReference type="Gene3D" id="1.20.1050.10">
    <property type="match status" value="1"/>
</dbReference>
<gene>
    <name evidence="7" type="ORF">C2845_PM17G14770</name>
</gene>
<dbReference type="InterPro" id="IPR045073">
    <property type="entry name" value="Omega/Tau-like"/>
</dbReference>
<evidence type="ECO:0000256" key="2">
    <source>
        <dbReference type="ARBA" id="ARBA00025743"/>
    </source>
</evidence>
<dbReference type="GO" id="GO:0005829">
    <property type="term" value="C:cytosol"/>
    <property type="evidence" value="ECO:0007669"/>
    <property type="project" value="UniProtKB-SubCell"/>
</dbReference>
<comment type="function">
    <text evidence="4">Is involved in the conjugation of reduced glutathione to a wide number of exogenous and endogenous hydrophobic electrophiles.</text>
</comment>
<organism evidence="7 8">
    <name type="scientific">Panicum miliaceum</name>
    <name type="common">Proso millet</name>
    <name type="synonym">Broomcorn millet</name>
    <dbReference type="NCBI Taxonomy" id="4540"/>
    <lineage>
        <taxon>Eukaryota</taxon>
        <taxon>Viridiplantae</taxon>
        <taxon>Streptophyta</taxon>
        <taxon>Embryophyta</taxon>
        <taxon>Tracheophyta</taxon>
        <taxon>Spermatophyta</taxon>
        <taxon>Magnoliopsida</taxon>
        <taxon>Liliopsida</taxon>
        <taxon>Poales</taxon>
        <taxon>Poaceae</taxon>
        <taxon>PACMAD clade</taxon>
        <taxon>Panicoideae</taxon>
        <taxon>Panicodae</taxon>
        <taxon>Paniceae</taxon>
        <taxon>Panicinae</taxon>
        <taxon>Panicum</taxon>
        <taxon>Panicum sect. Panicum</taxon>
    </lineage>
</organism>
<dbReference type="PANTHER" id="PTHR11260">
    <property type="entry name" value="GLUTATHIONE S-TRANSFERASE, GST, SUPERFAMILY, GST DOMAIN CONTAINING"/>
    <property type="match status" value="1"/>
</dbReference>
<dbReference type="SUPFAM" id="SSF47616">
    <property type="entry name" value="GST C-terminal domain-like"/>
    <property type="match status" value="1"/>
</dbReference>
<dbReference type="PROSITE" id="PS50404">
    <property type="entry name" value="GST_NTER"/>
    <property type="match status" value="1"/>
</dbReference>
<feature type="domain" description="GST N-terminal" evidence="5">
    <location>
        <begin position="8"/>
        <end position="87"/>
    </location>
</feature>
<reference evidence="8" key="1">
    <citation type="journal article" date="2019" name="Nat. Commun.">
        <title>The genome of broomcorn millet.</title>
        <authorList>
            <person name="Zou C."/>
            <person name="Miki D."/>
            <person name="Li D."/>
            <person name="Tang Q."/>
            <person name="Xiao L."/>
            <person name="Rajput S."/>
            <person name="Deng P."/>
            <person name="Jia W."/>
            <person name="Huang R."/>
            <person name="Zhang M."/>
            <person name="Sun Y."/>
            <person name="Hu J."/>
            <person name="Fu X."/>
            <person name="Schnable P.S."/>
            <person name="Li F."/>
            <person name="Zhang H."/>
            <person name="Feng B."/>
            <person name="Zhu X."/>
            <person name="Liu R."/>
            <person name="Schnable J.C."/>
            <person name="Zhu J.-K."/>
            <person name="Zhang H."/>
        </authorList>
    </citation>
    <scope>NUCLEOTIDE SEQUENCE [LARGE SCALE GENOMIC DNA]</scope>
</reference>
<dbReference type="InterPro" id="IPR036282">
    <property type="entry name" value="Glutathione-S-Trfase_C_sf"/>
</dbReference>
<evidence type="ECO:0000256" key="4">
    <source>
        <dbReference type="RuleBase" id="RU369102"/>
    </source>
</evidence>
<evidence type="ECO:0000259" key="6">
    <source>
        <dbReference type="PROSITE" id="PS50405"/>
    </source>
</evidence>
<comment type="similarity">
    <text evidence="2">Belongs to the GST superfamily. Tau family.</text>
</comment>
<dbReference type="GO" id="GO:0006749">
    <property type="term" value="P:glutathione metabolic process"/>
    <property type="evidence" value="ECO:0007669"/>
    <property type="project" value="InterPro"/>
</dbReference>
<dbReference type="InterPro" id="IPR036249">
    <property type="entry name" value="Thioredoxin-like_sf"/>
</dbReference>
<keyword evidence="4" id="KW-0963">Cytoplasm</keyword>
<dbReference type="AlphaFoldDB" id="A0A3L6Q2D2"/>
<comment type="subcellular location">
    <subcellularLocation>
        <location evidence="4">Cytoplasm</location>
        <location evidence="4">Cytosol</location>
    </subcellularLocation>
</comment>
<dbReference type="InterPro" id="IPR040079">
    <property type="entry name" value="Glutathione_S-Trfase"/>
</dbReference>
<keyword evidence="8" id="KW-1185">Reference proteome</keyword>
<evidence type="ECO:0000313" key="8">
    <source>
        <dbReference type="Proteomes" id="UP000275267"/>
    </source>
</evidence>
<dbReference type="STRING" id="4540.A0A3L6Q2D2"/>
<dbReference type="PANTHER" id="PTHR11260:SF747">
    <property type="entry name" value="GLUTATHIONE TRANSFERASE"/>
    <property type="match status" value="1"/>
</dbReference>
<keyword evidence="1 4" id="KW-0808">Transferase</keyword>
<dbReference type="FunFam" id="3.40.30.10:FF:000044">
    <property type="entry name" value="Glutathione S-transferase GSTU6"/>
    <property type="match status" value="1"/>
</dbReference>
<dbReference type="FunFam" id="1.20.1050.10:FF:000016">
    <property type="entry name" value="Glutathione S-transferase U9"/>
    <property type="match status" value="1"/>
</dbReference>
<dbReference type="SUPFAM" id="SSF52833">
    <property type="entry name" value="Thioredoxin-like"/>
    <property type="match status" value="1"/>
</dbReference>
<dbReference type="GO" id="GO:0009407">
    <property type="term" value="P:toxin catabolic process"/>
    <property type="evidence" value="ECO:0007669"/>
    <property type="project" value="UniProtKB-ARBA"/>
</dbReference>
<dbReference type="InterPro" id="IPR010987">
    <property type="entry name" value="Glutathione-S-Trfase_C-like"/>
</dbReference>
<dbReference type="Proteomes" id="UP000275267">
    <property type="component" value="Unassembled WGS sequence"/>
</dbReference>
<dbReference type="SFLD" id="SFLDS00019">
    <property type="entry name" value="Glutathione_Transferase_(cytos"/>
    <property type="match status" value="1"/>
</dbReference>
<accession>A0A3L6Q2D2</accession>
<protein>
    <recommendedName>
        <fullName evidence="4">Glutathione S-transferase</fullName>
        <ecNumber evidence="4">2.5.1.18</ecNumber>
    </recommendedName>
</protein>
<dbReference type="PROSITE" id="PS50405">
    <property type="entry name" value="GST_CTER"/>
    <property type="match status" value="1"/>
</dbReference>
<dbReference type="EC" id="2.5.1.18" evidence="4"/>
<dbReference type="OrthoDB" id="4951845at2759"/>
<evidence type="ECO:0000256" key="3">
    <source>
        <dbReference type="ARBA" id="ARBA00047960"/>
    </source>
</evidence>
<evidence type="ECO:0000259" key="5">
    <source>
        <dbReference type="PROSITE" id="PS50404"/>
    </source>
</evidence>
<dbReference type="SFLD" id="SFLDG00358">
    <property type="entry name" value="Main_(cytGST)"/>
    <property type="match status" value="1"/>
</dbReference>
<dbReference type="EMBL" id="PQIB02000014">
    <property type="protein sequence ID" value="RLM69226.1"/>
    <property type="molecule type" value="Genomic_DNA"/>
</dbReference>
<dbReference type="CDD" id="cd03058">
    <property type="entry name" value="GST_N_Tau"/>
    <property type="match status" value="1"/>
</dbReference>
<dbReference type="SFLD" id="SFLDG01152">
    <property type="entry name" value="Main.3:_Omega-_and_Tau-like"/>
    <property type="match status" value="1"/>
</dbReference>
<dbReference type="GO" id="GO:0004364">
    <property type="term" value="F:glutathione transferase activity"/>
    <property type="evidence" value="ECO:0007669"/>
    <property type="project" value="UniProtKB-UniRule"/>
</dbReference>
<feature type="domain" description="GST C-terminal" evidence="6">
    <location>
        <begin position="73"/>
        <end position="214"/>
    </location>
</feature>
<dbReference type="InterPro" id="IPR045074">
    <property type="entry name" value="GST_C_Tau"/>
</dbReference>
<name>A0A3L6Q2D2_PANMI</name>
<dbReference type="CDD" id="cd03185">
    <property type="entry name" value="GST_C_Tau"/>
    <property type="match status" value="1"/>
</dbReference>
<dbReference type="Gene3D" id="3.40.30.10">
    <property type="entry name" value="Glutaredoxin"/>
    <property type="match status" value="1"/>
</dbReference>
<comment type="catalytic activity">
    <reaction evidence="3 4">
        <text>RX + glutathione = an S-substituted glutathione + a halide anion + H(+)</text>
        <dbReference type="Rhea" id="RHEA:16437"/>
        <dbReference type="ChEBI" id="CHEBI:15378"/>
        <dbReference type="ChEBI" id="CHEBI:16042"/>
        <dbReference type="ChEBI" id="CHEBI:17792"/>
        <dbReference type="ChEBI" id="CHEBI:57925"/>
        <dbReference type="ChEBI" id="CHEBI:90779"/>
        <dbReference type="EC" id="2.5.1.18"/>
    </reaction>
</comment>
<comment type="caution">
    <text evidence="7">The sequence shown here is derived from an EMBL/GenBank/DDBJ whole genome shotgun (WGS) entry which is preliminary data.</text>
</comment>
<evidence type="ECO:0000313" key="7">
    <source>
        <dbReference type="EMBL" id="RLM69226.1"/>
    </source>
</evidence>
<dbReference type="Pfam" id="PF13417">
    <property type="entry name" value="GST_N_3"/>
    <property type="match status" value="1"/>
</dbReference>
<evidence type="ECO:0000256" key="1">
    <source>
        <dbReference type="ARBA" id="ARBA00022679"/>
    </source>
</evidence>
<proteinExistence type="inferred from homology"/>
<dbReference type="InterPro" id="IPR004045">
    <property type="entry name" value="Glutathione_S-Trfase_N"/>
</dbReference>